<dbReference type="EMBL" id="MU004592">
    <property type="protein sequence ID" value="KAF2647680.1"/>
    <property type="molecule type" value="Genomic_DNA"/>
</dbReference>
<feature type="compositionally biased region" description="Basic and acidic residues" evidence="1">
    <location>
        <begin position="81"/>
        <end position="98"/>
    </location>
</feature>
<dbReference type="AlphaFoldDB" id="A0A6A6SJC0"/>
<evidence type="ECO:0000313" key="3">
    <source>
        <dbReference type="Proteomes" id="UP000799324"/>
    </source>
</evidence>
<accession>A0A6A6SJC0</accession>
<dbReference type="Proteomes" id="UP000799324">
    <property type="component" value="Unassembled WGS sequence"/>
</dbReference>
<name>A0A6A6SJC0_9PLEO</name>
<feature type="region of interest" description="Disordered" evidence="1">
    <location>
        <begin position="1"/>
        <end position="122"/>
    </location>
</feature>
<feature type="compositionally biased region" description="Pro residues" evidence="1">
    <location>
        <begin position="29"/>
        <end position="45"/>
    </location>
</feature>
<keyword evidence="3" id="KW-1185">Reference proteome</keyword>
<feature type="compositionally biased region" description="Basic and acidic residues" evidence="1">
    <location>
        <begin position="1"/>
        <end position="19"/>
    </location>
</feature>
<reference evidence="2" key="1">
    <citation type="journal article" date="2020" name="Stud. Mycol.">
        <title>101 Dothideomycetes genomes: a test case for predicting lifestyles and emergence of pathogens.</title>
        <authorList>
            <person name="Haridas S."/>
            <person name="Albert R."/>
            <person name="Binder M."/>
            <person name="Bloem J."/>
            <person name="Labutti K."/>
            <person name="Salamov A."/>
            <person name="Andreopoulos B."/>
            <person name="Baker S."/>
            <person name="Barry K."/>
            <person name="Bills G."/>
            <person name="Bluhm B."/>
            <person name="Cannon C."/>
            <person name="Castanera R."/>
            <person name="Culley D."/>
            <person name="Daum C."/>
            <person name="Ezra D."/>
            <person name="Gonzalez J."/>
            <person name="Henrissat B."/>
            <person name="Kuo A."/>
            <person name="Liang C."/>
            <person name="Lipzen A."/>
            <person name="Lutzoni F."/>
            <person name="Magnuson J."/>
            <person name="Mondo S."/>
            <person name="Nolan M."/>
            <person name="Ohm R."/>
            <person name="Pangilinan J."/>
            <person name="Park H.-J."/>
            <person name="Ramirez L."/>
            <person name="Alfaro M."/>
            <person name="Sun H."/>
            <person name="Tritt A."/>
            <person name="Yoshinaga Y."/>
            <person name="Zwiers L.-H."/>
            <person name="Turgeon B."/>
            <person name="Goodwin S."/>
            <person name="Spatafora J."/>
            <person name="Crous P."/>
            <person name="Grigoriev I."/>
        </authorList>
    </citation>
    <scope>NUCLEOTIDE SEQUENCE</scope>
    <source>
        <strain evidence="2">CBS 122681</strain>
    </source>
</reference>
<evidence type="ECO:0000256" key="1">
    <source>
        <dbReference type="SAM" id="MobiDB-lite"/>
    </source>
</evidence>
<proteinExistence type="predicted"/>
<evidence type="ECO:0000313" key="2">
    <source>
        <dbReference type="EMBL" id="KAF2647680.1"/>
    </source>
</evidence>
<gene>
    <name evidence="2" type="ORF">K491DRAFT_292474</name>
</gene>
<sequence>MADPRRDLESEHMNKETHHAPTALSPSPEVRPIPAPPPPPSPPPASTEMRRESRKPNNMRISVRPETVQQPPHNEQLVRNYRSDISRSVARDKNDTETRFPSTVLEEPQKDHFNEDHRNSHYRGEPNPWEASLAAQPAKTALPTLPAITPLLPRFDPNPNFYPFSESDRNYWLVNGERIT</sequence>
<protein>
    <submittedName>
        <fullName evidence="2">Uncharacterized protein</fullName>
    </submittedName>
</protein>
<feature type="compositionally biased region" description="Basic and acidic residues" evidence="1">
    <location>
        <begin position="107"/>
        <end position="122"/>
    </location>
</feature>
<organism evidence="2 3">
    <name type="scientific">Lophiostoma macrostomum CBS 122681</name>
    <dbReference type="NCBI Taxonomy" id="1314788"/>
    <lineage>
        <taxon>Eukaryota</taxon>
        <taxon>Fungi</taxon>
        <taxon>Dikarya</taxon>
        <taxon>Ascomycota</taxon>
        <taxon>Pezizomycotina</taxon>
        <taxon>Dothideomycetes</taxon>
        <taxon>Pleosporomycetidae</taxon>
        <taxon>Pleosporales</taxon>
        <taxon>Lophiostomataceae</taxon>
        <taxon>Lophiostoma</taxon>
    </lineage>
</organism>